<keyword evidence="4" id="KW-1185">Reference proteome</keyword>
<dbReference type="Pfam" id="PF12804">
    <property type="entry name" value="NTP_transf_3"/>
    <property type="match status" value="1"/>
</dbReference>
<protein>
    <submittedName>
        <fullName evidence="3">Nucleotidyltransferase family protein</fullName>
    </submittedName>
</protein>
<proteinExistence type="predicted"/>
<sequence>MSSWTPVAGCTLILAAGQGERYRQHRGEDKLLAPSRANDASAAPILLATLRACAGLTERCVLVLSDDQPERIALAQQHAPALGIELLCISSHGLGHSLAQATEATESAPGWLVALADMPYLQASTWQRMAQAIQPDALVLPTFQGQRGHPRVIGSRYARQLRELDSDQGAQHLFRLPTVQEIEIDDRGILLDVDVPTDRIQ</sequence>
<evidence type="ECO:0000256" key="1">
    <source>
        <dbReference type="ARBA" id="ARBA00022842"/>
    </source>
</evidence>
<dbReference type="SUPFAM" id="SSF53448">
    <property type="entry name" value="Nucleotide-diphospho-sugar transferases"/>
    <property type="match status" value="1"/>
</dbReference>
<gene>
    <name evidence="3" type="ORF">DT594_05935</name>
</gene>
<keyword evidence="3" id="KW-0808">Transferase</keyword>
<keyword evidence="1" id="KW-0460">Magnesium</keyword>
<evidence type="ECO:0000259" key="2">
    <source>
        <dbReference type="Pfam" id="PF12804"/>
    </source>
</evidence>
<dbReference type="Gene3D" id="3.90.550.10">
    <property type="entry name" value="Spore Coat Polysaccharide Biosynthesis Protein SpsA, Chain A"/>
    <property type="match status" value="1"/>
</dbReference>
<dbReference type="PANTHER" id="PTHR43777:SF1">
    <property type="entry name" value="MOLYBDENUM COFACTOR CYTIDYLYLTRANSFERASE"/>
    <property type="match status" value="1"/>
</dbReference>
<dbReference type="InterPro" id="IPR025877">
    <property type="entry name" value="MobA-like_NTP_Trfase"/>
</dbReference>
<organism evidence="3 4">
    <name type="scientific">Halopseudomonas laoshanensis</name>
    <dbReference type="NCBI Taxonomy" id="2268758"/>
    <lineage>
        <taxon>Bacteria</taxon>
        <taxon>Pseudomonadati</taxon>
        <taxon>Pseudomonadota</taxon>
        <taxon>Gammaproteobacteria</taxon>
        <taxon>Pseudomonadales</taxon>
        <taxon>Pseudomonadaceae</taxon>
        <taxon>Halopseudomonas</taxon>
    </lineage>
</organism>
<accession>A0A7V7GXM6</accession>
<dbReference type="RefSeq" id="WP_149331783.1">
    <property type="nucleotide sequence ID" value="NZ_QOVF01000001.1"/>
</dbReference>
<feature type="domain" description="MobA-like NTP transferase" evidence="2">
    <location>
        <begin position="12"/>
        <end position="175"/>
    </location>
</feature>
<dbReference type="OrthoDB" id="5298023at2"/>
<dbReference type="CDD" id="cd04182">
    <property type="entry name" value="GT_2_like_f"/>
    <property type="match status" value="1"/>
</dbReference>
<evidence type="ECO:0000313" key="4">
    <source>
        <dbReference type="Proteomes" id="UP000463138"/>
    </source>
</evidence>
<comment type="caution">
    <text evidence="3">The sequence shown here is derived from an EMBL/GenBank/DDBJ whole genome shotgun (WGS) entry which is preliminary data.</text>
</comment>
<name>A0A7V7GXM6_9GAMM</name>
<dbReference type="InterPro" id="IPR029044">
    <property type="entry name" value="Nucleotide-diphossugar_trans"/>
</dbReference>
<dbReference type="EMBL" id="QOVF01000001">
    <property type="protein sequence ID" value="KAA0696855.1"/>
    <property type="molecule type" value="Genomic_DNA"/>
</dbReference>
<dbReference type="GO" id="GO:0016779">
    <property type="term" value="F:nucleotidyltransferase activity"/>
    <property type="evidence" value="ECO:0007669"/>
    <property type="project" value="UniProtKB-ARBA"/>
</dbReference>
<dbReference type="PANTHER" id="PTHR43777">
    <property type="entry name" value="MOLYBDENUM COFACTOR CYTIDYLYLTRANSFERASE"/>
    <property type="match status" value="1"/>
</dbReference>
<dbReference type="Proteomes" id="UP000463138">
    <property type="component" value="Unassembled WGS sequence"/>
</dbReference>
<evidence type="ECO:0000313" key="3">
    <source>
        <dbReference type="EMBL" id="KAA0696855.1"/>
    </source>
</evidence>
<dbReference type="AlphaFoldDB" id="A0A7V7GXM6"/>
<reference evidence="3 4" key="1">
    <citation type="submission" date="2018-07" db="EMBL/GenBank/DDBJ databases">
        <title>Pseudomonas laoshanensis sp. nov., isolated from soil.</title>
        <authorList>
            <person name="Sun J."/>
            <person name="Yu L."/>
            <person name="Wang M."/>
            <person name="Zhang C."/>
        </authorList>
    </citation>
    <scope>NUCLEOTIDE SEQUENCE [LARGE SCALE GENOMIC DNA]</scope>
    <source>
        <strain evidence="3 4">Y22</strain>
    </source>
</reference>